<evidence type="ECO:0000313" key="2">
    <source>
        <dbReference type="Proteomes" id="UP000009220"/>
    </source>
</evidence>
<gene>
    <name evidence="1" type="ORF">Acife_0749</name>
</gene>
<name>G0JLZ7_9PROT</name>
<dbReference type="Proteomes" id="UP000009220">
    <property type="component" value="Chromosome"/>
</dbReference>
<organism evidence="1 2">
    <name type="scientific">Acidithiobacillus ferrivorans SS3</name>
    <dbReference type="NCBI Taxonomy" id="743299"/>
    <lineage>
        <taxon>Bacteria</taxon>
        <taxon>Pseudomonadati</taxon>
        <taxon>Pseudomonadota</taxon>
        <taxon>Acidithiobacillia</taxon>
        <taxon>Acidithiobacillales</taxon>
        <taxon>Acidithiobacillaceae</taxon>
        <taxon>Acidithiobacillus</taxon>
    </lineage>
</organism>
<proteinExistence type="predicted"/>
<sequence>MINSEITDAARASTLRVLLSATHWNHRLENPQAASQDAYFWYLYDQKSDWLQLLQFAREEADQIIVTPAIESREAICSCLGQTIQMHGNDSDGIAQTQLLGTLVLWYWQGTQTHLVTSKEVRHRFIVRYHSEEEGALLRPFASPFGGDVNCPIPAERVLDMLHAVVEADRANHPEWFG</sequence>
<dbReference type="KEGG" id="afi:Acife_0749"/>
<protein>
    <submittedName>
        <fullName evidence="1">Uncharacterized protein</fullName>
    </submittedName>
</protein>
<dbReference type="AlphaFoldDB" id="G0JLZ7"/>
<evidence type="ECO:0000313" key="1">
    <source>
        <dbReference type="EMBL" id="AEM46947.1"/>
    </source>
</evidence>
<dbReference type="EMBL" id="CP002985">
    <property type="protein sequence ID" value="AEM46947.1"/>
    <property type="molecule type" value="Genomic_DNA"/>
</dbReference>
<reference evidence="1 2" key="1">
    <citation type="journal article" date="2011" name="J. Bacteriol.">
        <title>Draft genome of the psychrotolerant acidophile Acidithiobacillus ferrivorans SS3.</title>
        <authorList>
            <person name="Liljeqvist M."/>
            <person name="Valdes J."/>
            <person name="Holmes D.S."/>
            <person name="Dopson M."/>
        </authorList>
    </citation>
    <scope>NUCLEOTIDE SEQUENCE [LARGE SCALE GENOMIC DNA]</scope>
    <source>
        <strain evidence="1 2">SS3</strain>
    </source>
</reference>
<accession>G0JLZ7</accession>
<dbReference type="HOGENOM" id="CLU_1507509_0_0_6"/>